<sequence length="114" mass="12142">MPALVAARPIAIWISFLGSGLSVREQAAVAWFGPKGFASVVYGLIVLGSGIAAADEVFQLVAVTIVLSILLHSSTDIVVARWFDDEREVPAWYGVAGRVRARLRGRDTAGDESS</sequence>
<evidence type="ECO:0000256" key="6">
    <source>
        <dbReference type="ARBA" id="ARBA00023065"/>
    </source>
</evidence>
<keyword evidence="4 8" id="KW-0812">Transmembrane</keyword>
<dbReference type="InterPro" id="IPR006153">
    <property type="entry name" value="Cation/H_exchanger_TM"/>
</dbReference>
<dbReference type="EMBL" id="JACHJJ010000026">
    <property type="protein sequence ID" value="MBB5966723.1"/>
    <property type="molecule type" value="Genomic_DNA"/>
</dbReference>
<evidence type="ECO:0000313" key="11">
    <source>
        <dbReference type="Proteomes" id="UP000562352"/>
    </source>
</evidence>
<evidence type="ECO:0000256" key="2">
    <source>
        <dbReference type="ARBA" id="ARBA00022448"/>
    </source>
</evidence>
<dbReference type="AlphaFoldDB" id="A0A841DD61"/>
<proteinExistence type="predicted"/>
<gene>
    <name evidence="10" type="ORF">FHS22_006019</name>
</gene>
<comment type="subcellular location">
    <subcellularLocation>
        <location evidence="1">Cell membrane</location>
        <topology evidence="1">Multi-pass membrane protein</topology>
    </subcellularLocation>
</comment>
<evidence type="ECO:0000259" key="9">
    <source>
        <dbReference type="Pfam" id="PF00999"/>
    </source>
</evidence>
<dbReference type="GO" id="GO:1902600">
    <property type="term" value="P:proton transmembrane transport"/>
    <property type="evidence" value="ECO:0007669"/>
    <property type="project" value="InterPro"/>
</dbReference>
<keyword evidence="11" id="KW-1185">Reference proteome</keyword>
<feature type="transmembrane region" description="Helical" evidence="8">
    <location>
        <begin position="60"/>
        <end position="83"/>
    </location>
</feature>
<feature type="transmembrane region" description="Helical" evidence="8">
    <location>
        <begin position="6"/>
        <end position="24"/>
    </location>
</feature>
<evidence type="ECO:0000256" key="3">
    <source>
        <dbReference type="ARBA" id="ARBA00022449"/>
    </source>
</evidence>
<dbReference type="GO" id="GO:0005886">
    <property type="term" value="C:plasma membrane"/>
    <property type="evidence" value="ECO:0007669"/>
    <property type="project" value="UniProtKB-SubCell"/>
</dbReference>
<evidence type="ECO:0000256" key="5">
    <source>
        <dbReference type="ARBA" id="ARBA00022989"/>
    </source>
</evidence>
<dbReference type="Pfam" id="PF00999">
    <property type="entry name" value="Na_H_Exchanger"/>
    <property type="match status" value="1"/>
</dbReference>
<evidence type="ECO:0000256" key="7">
    <source>
        <dbReference type="ARBA" id="ARBA00023136"/>
    </source>
</evidence>
<dbReference type="PANTHER" id="PTHR32507">
    <property type="entry name" value="NA(+)/H(+) ANTIPORTER 1"/>
    <property type="match status" value="1"/>
</dbReference>
<feature type="domain" description="Cation/H+ exchanger transmembrane" evidence="9">
    <location>
        <begin position="3"/>
        <end position="75"/>
    </location>
</feature>
<evidence type="ECO:0000256" key="4">
    <source>
        <dbReference type="ARBA" id="ARBA00022692"/>
    </source>
</evidence>
<keyword evidence="2" id="KW-0813">Transport</keyword>
<evidence type="ECO:0000256" key="1">
    <source>
        <dbReference type="ARBA" id="ARBA00004651"/>
    </source>
</evidence>
<keyword evidence="7 8" id="KW-0472">Membrane</keyword>
<evidence type="ECO:0000256" key="8">
    <source>
        <dbReference type="SAM" id="Phobius"/>
    </source>
</evidence>
<reference evidence="10 11" key="1">
    <citation type="submission" date="2020-08" db="EMBL/GenBank/DDBJ databases">
        <title>Genomic Encyclopedia of Type Strains, Phase III (KMG-III): the genomes of soil and plant-associated and newly described type strains.</title>
        <authorList>
            <person name="Whitman W."/>
        </authorList>
    </citation>
    <scope>NUCLEOTIDE SEQUENCE [LARGE SCALE GENOMIC DNA]</scope>
    <source>
        <strain evidence="10 11">CECT 3303</strain>
    </source>
</reference>
<protein>
    <submittedName>
        <fullName evidence="10">NhaP-type Na+/H+ or K+/H+ antiporter</fullName>
    </submittedName>
</protein>
<keyword evidence="6" id="KW-0406">Ion transport</keyword>
<feature type="transmembrane region" description="Helical" evidence="8">
    <location>
        <begin position="36"/>
        <end position="54"/>
    </location>
</feature>
<organism evidence="10 11">
    <name type="scientific">Planomonospora venezuelensis</name>
    <dbReference type="NCBI Taxonomy" id="1999"/>
    <lineage>
        <taxon>Bacteria</taxon>
        <taxon>Bacillati</taxon>
        <taxon>Actinomycetota</taxon>
        <taxon>Actinomycetes</taxon>
        <taxon>Streptosporangiales</taxon>
        <taxon>Streptosporangiaceae</taxon>
        <taxon>Planomonospora</taxon>
    </lineage>
</organism>
<keyword evidence="3" id="KW-0050">Antiport</keyword>
<dbReference type="Proteomes" id="UP000562352">
    <property type="component" value="Unassembled WGS sequence"/>
</dbReference>
<name>A0A841DD61_PLAVE</name>
<accession>A0A841DD61</accession>
<evidence type="ECO:0000313" key="10">
    <source>
        <dbReference type="EMBL" id="MBB5966723.1"/>
    </source>
</evidence>
<comment type="caution">
    <text evidence="10">The sequence shown here is derived from an EMBL/GenBank/DDBJ whole genome shotgun (WGS) entry which is preliminary data.</text>
</comment>
<dbReference type="GO" id="GO:0015297">
    <property type="term" value="F:antiporter activity"/>
    <property type="evidence" value="ECO:0007669"/>
    <property type="project" value="UniProtKB-KW"/>
</dbReference>
<keyword evidence="5 8" id="KW-1133">Transmembrane helix</keyword>